<dbReference type="GO" id="GO:0016020">
    <property type="term" value="C:membrane"/>
    <property type="evidence" value="ECO:0007669"/>
    <property type="project" value="InterPro"/>
</dbReference>
<name>A0A8H7CNW8_9AGAR</name>
<dbReference type="Pfam" id="PF02076">
    <property type="entry name" value="STE3"/>
    <property type="match status" value="1"/>
</dbReference>
<keyword evidence="1" id="KW-1133">Transmembrane helix</keyword>
<reference evidence="2" key="1">
    <citation type="submission" date="2020-05" db="EMBL/GenBank/DDBJ databases">
        <title>Mycena genomes resolve the evolution of fungal bioluminescence.</title>
        <authorList>
            <person name="Tsai I.J."/>
        </authorList>
    </citation>
    <scope>NUCLEOTIDE SEQUENCE</scope>
    <source>
        <strain evidence="2">CCC161011</strain>
    </source>
</reference>
<dbReference type="InterPro" id="IPR001499">
    <property type="entry name" value="GPCR_STE3"/>
</dbReference>
<keyword evidence="3" id="KW-1185">Reference proteome</keyword>
<evidence type="ECO:0000313" key="3">
    <source>
        <dbReference type="Proteomes" id="UP000620124"/>
    </source>
</evidence>
<dbReference type="EMBL" id="JACAZI010000014">
    <property type="protein sequence ID" value="KAF7344709.1"/>
    <property type="molecule type" value="Genomic_DNA"/>
</dbReference>
<keyword evidence="1" id="KW-0812">Transmembrane</keyword>
<organism evidence="2 3">
    <name type="scientific">Mycena venus</name>
    <dbReference type="NCBI Taxonomy" id="2733690"/>
    <lineage>
        <taxon>Eukaryota</taxon>
        <taxon>Fungi</taxon>
        <taxon>Dikarya</taxon>
        <taxon>Basidiomycota</taxon>
        <taxon>Agaricomycotina</taxon>
        <taxon>Agaricomycetes</taxon>
        <taxon>Agaricomycetidae</taxon>
        <taxon>Agaricales</taxon>
        <taxon>Marasmiineae</taxon>
        <taxon>Mycenaceae</taxon>
        <taxon>Mycena</taxon>
    </lineage>
</organism>
<dbReference type="PRINTS" id="PR00899">
    <property type="entry name" value="GPCRSTE3"/>
</dbReference>
<dbReference type="OrthoDB" id="2874149at2759"/>
<accession>A0A8H7CNW8</accession>
<dbReference type="Proteomes" id="UP000620124">
    <property type="component" value="Unassembled WGS sequence"/>
</dbReference>
<evidence type="ECO:0000256" key="1">
    <source>
        <dbReference type="SAM" id="Phobius"/>
    </source>
</evidence>
<sequence>MVTEEVKSKTAIKVAVPPVSRHTLFAEIALDARPLCHRSSMKLSKLRFSPENPRPQTLPVLPDGADTDLHVDAIYPLCSFFAFLAFVLIPIPLPWCLQAWNLMTGFYMVWAALACLDDFISSGIWADNAINTAPEC</sequence>
<keyword evidence="2" id="KW-0675">Receptor</keyword>
<proteinExistence type="predicted"/>
<dbReference type="GO" id="GO:0004932">
    <property type="term" value="F:mating-type factor pheromone receptor activity"/>
    <property type="evidence" value="ECO:0007669"/>
    <property type="project" value="InterPro"/>
</dbReference>
<comment type="caution">
    <text evidence="2">The sequence shown here is derived from an EMBL/GenBank/DDBJ whole genome shotgun (WGS) entry which is preliminary data.</text>
</comment>
<feature type="transmembrane region" description="Helical" evidence="1">
    <location>
        <begin position="73"/>
        <end position="93"/>
    </location>
</feature>
<evidence type="ECO:0000313" key="2">
    <source>
        <dbReference type="EMBL" id="KAF7344709.1"/>
    </source>
</evidence>
<keyword evidence="1" id="KW-0472">Membrane</keyword>
<dbReference type="AlphaFoldDB" id="A0A8H7CNW8"/>
<protein>
    <submittedName>
        <fullName evidence="2">Pheromone receptor</fullName>
    </submittedName>
</protein>
<gene>
    <name evidence="2" type="ORF">MVEN_01631600</name>
</gene>